<evidence type="ECO:0000313" key="2">
    <source>
        <dbReference type="EMBL" id="PZQ58601.1"/>
    </source>
</evidence>
<dbReference type="InterPro" id="IPR009875">
    <property type="entry name" value="PilZ_domain"/>
</dbReference>
<dbReference type="SUPFAM" id="SSF141371">
    <property type="entry name" value="PilZ domain-like"/>
    <property type="match status" value="1"/>
</dbReference>
<dbReference type="Pfam" id="PF07238">
    <property type="entry name" value="PilZ"/>
    <property type="match status" value="1"/>
</dbReference>
<dbReference type="EMBL" id="QFQI01000015">
    <property type="protein sequence ID" value="PZQ58601.1"/>
    <property type="molecule type" value="Genomic_DNA"/>
</dbReference>
<reference evidence="2 3" key="1">
    <citation type="submission" date="2017-08" db="EMBL/GenBank/DDBJ databases">
        <title>Infants hospitalized years apart are colonized by the same room-sourced microbial strains.</title>
        <authorList>
            <person name="Brooks B."/>
            <person name="Olm M.R."/>
            <person name="Firek B.A."/>
            <person name="Baker R."/>
            <person name="Thomas B.C."/>
            <person name="Morowitz M.J."/>
            <person name="Banfield J.F."/>
        </authorList>
    </citation>
    <scope>NUCLEOTIDE SEQUENCE [LARGE SCALE GENOMIC DNA]</scope>
    <source>
        <strain evidence="2">S2_005_001_R1_22</strain>
    </source>
</reference>
<comment type="caution">
    <text evidence="2">The sequence shown here is derived from an EMBL/GenBank/DDBJ whole genome shotgun (WGS) entry which is preliminary data.</text>
</comment>
<proteinExistence type="predicted"/>
<gene>
    <name evidence="2" type="ORF">DI544_13655</name>
</gene>
<evidence type="ECO:0000259" key="1">
    <source>
        <dbReference type="Pfam" id="PF07238"/>
    </source>
</evidence>
<dbReference type="AlphaFoldDB" id="A0A2W5NYE5"/>
<dbReference type="Proteomes" id="UP000249229">
    <property type="component" value="Unassembled WGS sequence"/>
</dbReference>
<evidence type="ECO:0000313" key="3">
    <source>
        <dbReference type="Proteomes" id="UP000249229"/>
    </source>
</evidence>
<feature type="domain" description="PilZ" evidence="1">
    <location>
        <begin position="13"/>
        <end position="90"/>
    </location>
</feature>
<sequence>MATRPAPLAYEDRVEPRDTTLYRARLVSDDGGWRHATVVNVSPNGFMVRCDAPLEPGARVTITLPVVGAFVAEVRWALGGRIGCRLDREVPPALYQFMLAAMR</sequence>
<name>A0A2W5NYE5_9SPHN</name>
<protein>
    <submittedName>
        <fullName evidence="2">Pilus assembly protein PilZ</fullName>
    </submittedName>
</protein>
<dbReference type="GO" id="GO:0035438">
    <property type="term" value="F:cyclic-di-GMP binding"/>
    <property type="evidence" value="ECO:0007669"/>
    <property type="project" value="InterPro"/>
</dbReference>
<organism evidence="2 3">
    <name type="scientific">Sphingomonas taxi</name>
    <dbReference type="NCBI Taxonomy" id="1549858"/>
    <lineage>
        <taxon>Bacteria</taxon>
        <taxon>Pseudomonadati</taxon>
        <taxon>Pseudomonadota</taxon>
        <taxon>Alphaproteobacteria</taxon>
        <taxon>Sphingomonadales</taxon>
        <taxon>Sphingomonadaceae</taxon>
        <taxon>Sphingomonas</taxon>
    </lineage>
</organism>
<accession>A0A2W5NYE5</accession>